<keyword evidence="2" id="KW-1185">Reference proteome</keyword>
<dbReference type="EMBL" id="JBDJAW010000096">
    <property type="protein sequence ID" value="MEN3541280.1"/>
    <property type="molecule type" value="Genomic_DNA"/>
</dbReference>
<dbReference type="RefSeq" id="WP_346231106.1">
    <property type="nucleotide sequence ID" value="NZ_JBDJAW010000096.1"/>
</dbReference>
<gene>
    <name evidence="1" type="ORF">AAH991_39640</name>
</gene>
<name>A0ABV0B2P9_9ACTN</name>
<evidence type="ECO:0008006" key="3">
    <source>
        <dbReference type="Google" id="ProtNLM"/>
    </source>
</evidence>
<reference evidence="1 2" key="1">
    <citation type="submission" date="2024-05" db="EMBL/GenBank/DDBJ databases">
        <title>Microbispora sp.ZYX-F-249.</title>
        <authorList>
            <person name="Xie H."/>
        </authorList>
    </citation>
    <scope>NUCLEOTIDE SEQUENCE [LARGE SCALE GENOMIC DNA]</scope>
    <source>
        <strain evidence="1 2">ZYX-F-249</strain>
    </source>
</reference>
<evidence type="ECO:0000313" key="1">
    <source>
        <dbReference type="EMBL" id="MEN3541280.1"/>
    </source>
</evidence>
<evidence type="ECO:0000313" key="2">
    <source>
        <dbReference type="Proteomes" id="UP001447516"/>
    </source>
</evidence>
<proteinExistence type="predicted"/>
<organism evidence="1 2">
    <name type="scientific">Microbispora maris</name>
    <dbReference type="NCBI Taxonomy" id="3144104"/>
    <lineage>
        <taxon>Bacteria</taxon>
        <taxon>Bacillati</taxon>
        <taxon>Actinomycetota</taxon>
        <taxon>Actinomycetes</taxon>
        <taxon>Streptosporangiales</taxon>
        <taxon>Streptosporangiaceae</taxon>
        <taxon>Microbispora</taxon>
    </lineage>
</organism>
<dbReference type="Proteomes" id="UP001447516">
    <property type="component" value="Unassembled WGS sequence"/>
</dbReference>
<protein>
    <recommendedName>
        <fullName evidence="3">Suppressor of fused domain protein</fullName>
    </recommendedName>
</protein>
<sequence>MTPDFRKDLPAENQWDLLAEYGQGLENAFHALWVEGEDPEEVAVLFGADSESRVECGLDTLGTSVHRGYPEVGIWIGPHAPGWTHLFAFNLYLHPAGLPNLGKRRVFEIDYTGEAGPGLSPLHLHYDGEMLGDVTPPQEPGEVVDLPEYQHLTEGLELGGHDTYEEDLHSYFCMMGRITGRFTDREWWTATRTFYRIPAKVKSYDGPFSSGL</sequence>
<comment type="caution">
    <text evidence="1">The sequence shown here is derived from an EMBL/GenBank/DDBJ whole genome shotgun (WGS) entry which is preliminary data.</text>
</comment>
<accession>A0ABV0B2P9</accession>